<reference evidence="3 4" key="1">
    <citation type="journal article" date="2023" name="bioRxiv">
        <title>Genome report: Whole genome sequence and annotation of Penstemon davidsonii.</title>
        <authorList>
            <person name="Ostevik K.L."/>
            <person name="Alabady M."/>
            <person name="Zhang M."/>
            <person name="Rausher M.D."/>
        </authorList>
    </citation>
    <scope>NUCLEOTIDE SEQUENCE [LARGE SCALE GENOMIC DNA]</scope>
    <source>
        <strain evidence="3">DNT005</strain>
        <tissue evidence="3">Whole leaf</tissue>
    </source>
</reference>
<feature type="non-terminal residue" evidence="3">
    <location>
        <position position="1"/>
    </location>
</feature>
<accession>A0ABR0D779</accession>
<dbReference type="InterPro" id="IPR001611">
    <property type="entry name" value="Leu-rich_rpt"/>
</dbReference>
<evidence type="ECO:0000256" key="1">
    <source>
        <dbReference type="ARBA" id="ARBA00004479"/>
    </source>
</evidence>
<sequence>ANITKIFVASVCATFVLTSIAQLLPEDEVQALRRISSGLQNNYWNISRSSCVEATAFNRTFVAGEIYSSVVCNCSFNNNTVCHVTNIQMQRLNLTGTLPVEFASLGHLREIDFSLNYLNGSIPSIFGQLPLVILSLLGNRISGTIPVEIGNITTLEQLVLEDNLLEGNLPAELGSLSNLGRLVLSANNFNGTIPVTFGNLRNLTDFRIDGNRISGQIPDFIGNWTRLGRLHIQGTLMEGPIPDSISRLRNLTYLRISDLNGPSMSFPSLQDMRDMLELVLKNCSIIGPIPTYVGDMSNLTTLDLSFNMLNGQIPSSLQSLRRIDFLYITRAFLTCFACRFMAHNSLTGETPGWILDSRENM</sequence>
<evidence type="ECO:0000256" key="2">
    <source>
        <dbReference type="SAM" id="SignalP"/>
    </source>
</evidence>
<evidence type="ECO:0000313" key="3">
    <source>
        <dbReference type="EMBL" id="KAK4484661.1"/>
    </source>
</evidence>
<keyword evidence="4" id="KW-1185">Reference proteome</keyword>
<protein>
    <submittedName>
        <fullName evidence="3">Uncharacterized protein</fullName>
    </submittedName>
</protein>
<dbReference type="SUPFAM" id="SSF52058">
    <property type="entry name" value="L domain-like"/>
    <property type="match status" value="1"/>
</dbReference>
<comment type="subcellular location">
    <subcellularLocation>
        <location evidence="1">Membrane</location>
        <topology evidence="1">Single-pass type I membrane protein</topology>
    </subcellularLocation>
</comment>
<evidence type="ECO:0000313" key="4">
    <source>
        <dbReference type="Proteomes" id="UP001291926"/>
    </source>
</evidence>
<organism evidence="3 4">
    <name type="scientific">Penstemon davidsonii</name>
    <dbReference type="NCBI Taxonomy" id="160366"/>
    <lineage>
        <taxon>Eukaryota</taxon>
        <taxon>Viridiplantae</taxon>
        <taxon>Streptophyta</taxon>
        <taxon>Embryophyta</taxon>
        <taxon>Tracheophyta</taxon>
        <taxon>Spermatophyta</taxon>
        <taxon>Magnoliopsida</taxon>
        <taxon>eudicotyledons</taxon>
        <taxon>Gunneridae</taxon>
        <taxon>Pentapetalae</taxon>
        <taxon>asterids</taxon>
        <taxon>lamiids</taxon>
        <taxon>Lamiales</taxon>
        <taxon>Plantaginaceae</taxon>
        <taxon>Cheloneae</taxon>
        <taxon>Penstemon</taxon>
    </lineage>
</organism>
<proteinExistence type="predicted"/>
<dbReference type="EMBL" id="JAYDYQ010002533">
    <property type="protein sequence ID" value="KAK4484661.1"/>
    <property type="molecule type" value="Genomic_DNA"/>
</dbReference>
<keyword evidence="2" id="KW-0732">Signal</keyword>
<dbReference type="InterPro" id="IPR032675">
    <property type="entry name" value="LRR_dom_sf"/>
</dbReference>
<dbReference type="Pfam" id="PF00560">
    <property type="entry name" value="LRR_1"/>
    <property type="match status" value="4"/>
</dbReference>
<comment type="caution">
    <text evidence="3">The sequence shown here is derived from an EMBL/GenBank/DDBJ whole genome shotgun (WGS) entry which is preliminary data.</text>
</comment>
<dbReference type="Gene3D" id="3.80.10.10">
    <property type="entry name" value="Ribonuclease Inhibitor"/>
    <property type="match status" value="3"/>
</dbReference>
<feature type="chain" id="PRO_5046620889" evidence="2">
    <location>
        <begin position="22"/>
        <end position="361"/>
    </location>
</feature>
<gene>
    <name evidence="3" type="ORF">RD792_007250</name>
</gene>
<dbReference type="PANTHER" id="PTHR48006:SF60">
    <property type="entry name" value="PROTEIN KINASE DOMAIN-CONTAINING PROTEIN"/>
    <property type="match status" value="1"/>
</dbReference>
<feature type="signal peptide" evidence="2">
    <location>
        <begin position="1"/>
        <end position="21"/>
    </location>
</feature>
<dbReference type="PANTHER" id="PTHR48006">
    <property type="entry name" value="LEUCINE-RICH REPEAT-CONTAINING PROTEIN DDB_G0281931-RELATED"/>
    <property type="match status" value="1"/>
</dbReference>
<dbReference type="InterPro" id="IPR051824">
    <property type="entry name" value="LRR_Rcpt-Like_S/T_Kinase"/>
</dbReference>
<name>A0ABR0D779_9LAMI</name>
<dbReference type="Proteomes" id="UP001291926">
    <property type="component" value="Unassembled WGS sequence"/>
</dbReference>